<comment type="subcellular location">
    <subcellularLocation>
        <location evidence="1">Cell membrane</location>
        <topology evidence="1">Multi-pass membrane protein</topology>
    </subcellularLocation>
</comment>
<evidence type="ECO:0000256" key="5">
    <source>
        <dbReference type="ARBA" id="ARBA00023136"/>
    </source>
</evidence>
<organism evidence="7">
    <name type="scientific">Cupriavidus pinatubonensis (strain JMP 134 / LMG 1197)</name>
    <name type="common">Cupriavidus necator (strain JMP 134)</name>
    <dbReference type="NCBI Taxonomy" id="264198"/>
    <lineage>
        <taxon>Bacteria</taxon>
        <taxon>Pseudomonadati</taxon>
        <taxon>Pseudomonadota</taxon>
        <taxon>Betaproteobacteria</taxon>
        <taxon>Burkholderiales</taxon>
        <taxon>Burkholderiaceae</taxon>
        <taxon>Cupriavidus</taxon>
    </lineage>
</organism>
<proteinExistence type="predicted"/>
<dbReference type="Pfam" id="PF03626">
    <property type="entry name" value="COX4_pro"/>
    <property type="match status" value="1"/>
</dbReference>
<dbReference type="InterPro" id="IPR011743">
    <property type="entry name" value="Caa3_sub_IV"/>
</dbReference>
<evidence type="ECO:0000256" key="2">
    <source>
        <dbReference type="ARBA" id="ARBA00022475"/>
    </source>
</evidence>
<feature type="transmembrane region" description="Helical" evidence="6">
    <location>
        <begin position="12"/>
        <end position="32"/>
    </location>
</feature>
<accession>Q46SU5</accession>
<evidence type="ECO:0000256" key="1">
    <source>
        <dbReference type="ARBA" id="ARBA00004651"/>
    </source>
</evidence>
<dbReference type="GO" id="GO:0005886">
    <property type="term" value="C:plasma membrane"/>
    <property type="evidence" value="ECO:0007669"/>
    <property type="project" value="UniProtKB-SubCell"/>
</dbReference>
<dbReference type="EMBL" id="CP000091">
    <property type="protein sequence ID" value="AAZ63789.1"/>
    <property type="molecule type" value="Genomic_DNA"/>
</dbReference>
<dbReference type="NCBIfam" id="TIGR02229">
    <property type="entry name" value="caa3_sub_IV"/>
    <property type="match status" value="1"/>
</dbReference>
<dbReference type="InterPro" id="IPR005171">
    <property type="entry name" value="Cyt_c_oxidase_su4_prok"/>
</dbReference>
<evidence type="ECO:0000256" key="6">
    <source>
        <dbReference type="SAM" id="Phobius"/>
    </source>
</evidence>
<keyword evidence="3 6" id="KW-0812">Transmembrane</keyword>
<dbReference type="KEGG" id="reu:Reut_B4438"/>
<feature type="transmembrane region" description="Helical" evidence="6">
    <location>
        <begin position="38"/>
        <end position="57"/>
    </location>
</feature>
<name>Q46SU5_CUPPJ</name>
<evidence type="ECO:0000256" key="4">
    <source>
        <dbReference type="ARBA" id="ARBA00022989"/>
    </source>
</evidence>
<dbReference type="HOGENOM" id="CLU_146734_4_1_4"/>
<dbReference type="STRING" id="264198.Reut_B4438"/>
<evidence type="ECO:0000313" key="7">
    <source>
        <dbReference type="EMBL" id="AAZ63789.1"/>
    </source>
</evidence>
<keyword evidence="4 6" id="KW-1133">Transmembrane helix</keyword>
<reference evidence="7" key="1">
    <citation type="submission" date="2005-08" db="EMBL/GenBank/DDBJ databases">
        <title>Complete sequence of chromosome 2 of Ralstonia eutropha JMP134.</title>
        <authorList>
            <person name="Copeland A."/>
            <person name="Lucas S."/>
            <person name="Lapidus A."/>
            <person name="Barry K."/>
            <person name="Detter J.C."/>
            <person name="Glavina T."/>
            <person name="Hammon N."/>
            <person name="Israni S."/>
            <person name="Pitluck S."/>
            <person name="Goltsman E."/>
            <person name="Martinez M."/>
            <person name="Schmutz J."/>
            <person name="Larimer F."/>
            <person name="Land M."/>
            <person name="Lykidis A."/>
            <person name="Richardson P."/>
        </authorList>
    </citation>
    <scope>NUCLEOTIDE SEQUENCE [LARGE SCALE GENOMIC DNA]</scope>
    <source>
        <strain evidence="7">JMP134</strain>
    </source>
</reference>
<dbReference type="OrthoDB" id="10006855at2"/>
<dbReference type="AlphaFoldDB" id="Q46SU5"/>
<gene>
    <name evidence="7" type="ordered locus">Reut_B4438</name>
</gene>
<sequence>MKPHASDTPRQLGVWACLVVLLAITIGTSFLHLGTWNMVINLAIAVLKALLVAVFFMHLGRAHALLRLASAVPVAILAILFVLAHGDYASRIKVPAAWQVPPREASTGR</sequence>
<keyword evidence="2" id="KW-1003">Cell membrane</keyword>
<keyword evidence="5 6" id="KW-0472">Membrane</keyword>
<protein>
    <submittedName>
        <fullName evidence="7">Caa(3)-type oxidase, subunit IV</fullName>
    </submittedName>
</protein>
<evidence type="ECO:0000256" key="3">
    <source>
        <dbReference type="ARBA" id="ARBA00022692"/>
    </source>
</evidence>
<feature type="transmembrane region" description="Helical" evidence="6">
    <location>
        <begin position="64"/>
        <end position="84"/>
    </location>
</feature>
<dbReference type="eggNOG" id="ENOG50339NS">
    <property type="taxonomic scope" value="Bacteria"/>
</dbReference>